<organism evidence="1 2">
    <name type="scientific">Staphylococcus canis</name>
    <dbReference type="NCBI Taxonomy" id="2724942"/>
    <lineage>
        <taxon>Bacteria</taxon>
        <taxon>Bacillati</taxon>
        <taxon>Bacillota</taxon>
        <taxon>Bacilli</taxon>
        <taxon>Bacillales</taxon>
        <taxon>Staphylococcaceae</taxon>
        <taxon>Staphylococcus</taxon>
    </lineage>
</organism>
<gene>
    <name evidence="1" type="ORF">HHH54_09535</name>
</gene>
<proteinExistence type="predicted"/>
<evidence type="ECO:0000313" key="1">
    <source>
        <dbReference type="EMBL" id="MBI5975832.1"/>
    </source>
</evidence>
<dbReference type="RefSeq" id="WP_198618604.1">
    <property type="nucleotide sequence ID" value="NZ_JABANU010000028.1"/>
</dbReference>
<comment type="caution">
    <text evidence="1">The sequence shown here is derived from an EMBL/GenBank/DDBJ whole genome shotgun (WGS) entry which is preliminary data.</text>
</comment>
<evidence type="ECO:0000313" key="2">
    <source>
        <dbReference type="Proteomes" id="UP000751852"/>
    </source>
</evidence>
<protein>
    <submittedName>
        <fullName evidence="1">Uncharacterized protein</fullName>
    </submittedName>
</protein>
<dbReference type="Proteomes" id="UP000751852">
    <property type="component" value="Unassembled WGS sequence"/>
</dbReference>
<name>A0ABS0TBQ0_9STAP</name>
<reference evidence="1 2" key="1">
    <citation type="submission" date="2020-04" db="EMBL/GenBank/DDBJ databases">
        <title>Staphylococcus species from domestic dog.</title>
        <authorList>
            <person name="Paterson G.K."/>
        </authorList>
    </citation>
    <scope>NUCLEOTIDE SEQUENCE [LARGE SCALE GENOMIC DNA]</scope>
    <source>
        <strain evidence="1 2">H16/1A</strain>
    </source>
</reference>
<keyword evidence="2" id="KW-1185">Reference proteome</keyword>
<accession>A0ABS0TBQ0</accession>
<sequence>MNQHNIPTCTQALHNLNQLLEYATFFNLHYRVDKDLSDAYLKKLEQLVTQLFNVLPHPDHLSFTPLYPYDAYYYCLDNLSQSPLIRIDFGNQIAVNQGYIDVILYARSQLLRF</sequence>
<dbReference type="EMBL" id="JABANU010000028">
    <property type="protein sequence ID" value="MBI5975832.1"/>
    <property type="molecule type" value="Genomic_DNA"/>
</dbReference>